<dbReference type="EMBL" id="CAXAMN010027328">
    <property type="protein sequence ID" value="CAK9110081.1"/>
    <property type="molecule type" value="Genomic_DNA"/>
</dbReference>
<comment type="caution">
    <text evidence="1">The sequence shown here is derived from an EMBL/GenBank/DDBJ whole genome shotgun (WGS) entry which is preliminary data.</text>
</comment>
<evidence type="ECO:0000313" key="1">
    <source>
        <dbReference type="EMBL" id="CAK9110081.1"/>
    </source>
</evidence>
<keyword evidence="2" id="KW-1185">Reference proteome</keyword>
<dbReference type="Proteomes" id="UP001642484">
    <property type="component" value="Unassembled WGS sequence"/>
</dbReference>
<sequence>MNLSQFGRRSFVSLRGLESVLKDIERHGLPKAHSRSTIKRAREKQIEEYSTSYGPVLQALEVPLSDGSGNTTIFVSHPVSIIQSAITHCKLFREHFVRRCNDHPPRPDRKWQFAVYSDEVTPGNALKHNNERKLQVCYFSVLELGSWALSREAFWFCLCAVKSSTVQKIGGMSLLMPHLLDLFRMPFDTSSGIYLRREDWRVMFFGQVALHIGDGDEVACKSVLGVKGAAGTVFCACCQNGVDFKSALQDHDDRLIPSTCLEFSRFRQHATESVRDAHELLRERCEVETAAGFKLLEQSLGFNWHERSLLSIPRHQYLLSATMFDWFHIYFVHGVASIHAGLTIAELHKGGHQAQDIALFVQAFVMPRRLQGARPKACLEKRSNKTDPLKGSASETINFLLILRCYILHFVLDDCSPGLRRCCQSFLRLCSITDTLLQSWKNQTLGCNTPCHITSCHLSSWTCM</sequence>
<proteinExistence type="predicted"/>
<protein>
    <submittedName>
        <fullName evidence="1">Uncharacterized protein</fullName>
    </submittedName>
</protein>
<accession>A0ABP0SCI2</accession>
<organism evidence="1 2">
    <name type="scientific">Durusdinium trenchii</name>
    <dbReference type="NCBI Taxonomy" id="1381693"/>
    <lineage>
        <taxon>Eukaryota</taxon>
        <taxon>Sar</taxon>
        <taxon>Alveolata</taxon>
        <taxon>Dinophyceae</taxon>
        <taxon>Suessiales</taxon>
        <taxon>Symbiodiniaceae</taxon>
        <taxon>Durusdinium</taxon>
    </lineage>
</organism>
<reference evidence="1 2" key="1">
    <citation type="submission" date="2024-02" db="EMBL/GenBank/DDBJ databases">
        <authorList>
            <person name="Chen Y."/>
            <person name="Shah S."/>
            <person name="Dougan E. K."/>
            <person name="Thang M."/>
            <person name="Chan C."/>
        </authorList>
    </citation>
    <scope>NUCLEOTIDE SEQUENCE [LARGE SCALE GENOMIC DNA]</scope>
</reference>
<name>A0ABP0SCI2_9DINO</name>
<evidence type="ECO:0000313" key="2">
    <source>
        <dbReference type="Proteomes" id="UP001642484"/>
    </source>
</evidence>
<gene>
    <name evidence="1" type="ORF">CCMP2556_LOCUS51199</name>
</gene>